<dbReference type="PRINTS" id="PR00499">
    <property type="entry name" value="P67PHOX"/>
</dbReference>
<dbReference type="PRINTS" id="PR00452">
    <property type="entry name" value="SH3DOMAIN"/>
</dbReference>
<dbReference type="InterPro" id="IPR001452">
    <property type="entry name" value="SH3_domain"/>
</dbReference>
<feature type="domain" description="SH2" evidence="10">
    <location>
        <begin position="142"/>
        <end position="233"/>
    </location>
</feature>
<evidence type="ECO:0000256" key="8">
    <source>
        <dbReference type="PROSITE-ProRule" id="PRU00192"/>
    </source>
</evidence>
<keyword evidence="2 7" id="KW-0727">SH2 domain</keyword>
<feature type="domain" description="SH3" evidence="11">
    <location>
        <begin position="288"/>
        <end position="345"/>
    </location>
</feature>
<evidence type="ECO:0000256" key="1">
    <source>
        <dbReference type="ARBA" id="ARBA00022443"/>
    </source>
</evidence>
<dbReference type="AlphaFoldDB" id="A0AAD5ACA6"/>
<dbReference type="Gene3D" id="2.30.30.40">
    <property type="entry name" value="SH3 Domains"/>
    <property type="match status" value="2"/>
</dbReference>
<dbReference type="CDD" id="cd09941">
    <property type="entry name" value="SH2_Grb2_like"/>
    <property type="match status" value="1"/>
</dbReference>
<evidence type="ECO:0000256" key="5">
    <source>
        <dbReference type="ARBA" id="ARBA00037432"/>
    </source>
</evidence>
<protein>
    <recommendedName>
        <fullName evidence="6">Osteoclast-stimulating factor 1</fullName>
    </recommendedName>
</protein>
<evidence type="ECO:0000256" key="3">
    <source>
        <dbReference type="ARBA" id="ARBA00023043"/>
    </source>
</evidence>
<evidence type="ECO:0000256" key="4">
    <source>
        <dbReference type="ARBA" id="ARBA00023288"/>
    </source>
</evidence>
<dbReference type="PANTHER" id="PTHR46037">
    <property type="entry name" value="PROTEIN ENHANCER OF SEVENLESS 2B"/>
    <property type="match status" value="1"/>
</dbReference>
<dbReference type="SUPFAM" id="SSF55550">
    <property type="entry name" value="SH2 domain"/>
    <property type="match status" value="1"/>
</dbReference>
<dbReference type="InterPro" id="IPR043539">
    <property type="entry name" value="Grb2-like"/>
</dbReference>
<dbReference type="Gene3D" id="3.30.505.10">
    <property type="entry name" value="SH2 domain"/>
    <property type="match status" value="1"/>
</dbReference>
<evidence type="ECO:0000256" key="9">
    <source>
        <dbReference type="SAM" id="MobiDB-lite"/>
    </source>
</evidence>
<evidence type="ECO:0000256" key="7">
    <source>
        <dbReference type="PROSITE-ProRule" id="PRU00191"/>
    </source>
</evidence>
<keyword evidence="4" id="KW-0449">Lipoprotein</keyword>
<feature type="compositionally biased region" description="Pro residues" evidence="9">
    <location>
        <begin position="247"/>
        <end position="256"/>
    </location>
</feature>
<dbReference type="InterPro" id="IPR036028">
    <property type="entry name" value="SH3-like_dom_sf"/>
</dbReference>
<evidence type="ECO:0000256" key="6">
    <source>
        <dbReference type="ARBA" id="ARBA00040640"/>
    </source>
</evidence>
<organism evidence="12 13">
    <name type="scientific">Silurus asotus</name>
    <name type="common">Amur catfish</name>
    <name type="synonym">Parasilurus asotus</name>
    <dbReference type="NCBI Taxonomy" id="30991"/>
    <lineage>
        <taxon>Eukaryota</taxon>
        <taxon>Metazoa</taxon>
        <taxon>Chordata</taxon>
        <taxon>Craniata</taxon>
        <taxon>Vertebrata</taxon>
        <taxon>Euteleostomi</taxon>
        <taxon>Actinopterygii</taxon>
        <taxon>Neopterygii</taxon>
        <taxon>Teleostei</taxon>
        <taxon>Ostariophysi</taxon>
        <taxon>Siluriformes</taxon>
        <taxon>Siluridae</taxon>
        <taxon>Silurus</taxon>
    </lineage>
</organism>
<keyword evidence="3" id="KW-0040">ANK repeat</keyword>
<proteinExistence type="predicted"/>
<dbReference type="Pfam" id="PF14604">
    <property type="entry name" value="SH3_9"/>
    <property type="match status" value="1"/>
</dbReference>
<dbReference type="FunFam" id="2.30.30.40:FF:000072">
    <property type="entry name" value="Unconventional Myosin IB"/>
    <property type="match status" value="1"/>
</dbReference>
<evidence type="ECO:0000256" key="2">
    <source>
        <dbReference type="ARBA" id="ARBA00022999"/>
    </source>
</evidence>
<evidence type="ECO:0000259" key="11">
    <source>
        <dbReference type="PROSITE" id="PS50002"/>
    </source>
</evidence>
<dbReference type="EMBL" id="MU562415">
    <property type="protein sequence ID" value="KAI5613641.1"/>
    <property type="molecule type" value="Genomic_DNA"/>
</dbReference>
<dbReference type="PROSITE" id="PS50001">
    <property type="entry name" value="SH2"/>
    <property type="match status" value="1"/>
</dbReference>
<evidence type="ECO:0000259" key="10">
    <source>
        <dbReference type="PROSITE" id="PS50001"/>
    </source>
</evidence>
<dbReference type="InterPro" id="IPR000980">
    <property type="entry name" value="SH2"/>
</dbReference>
<keyword evidence="1 8" id="KW-0728">SH3 domain</keyword>
<accession>A0AAD5ACA6</accession>
<reference evidence="12" key="1">
    <citation type="submission" date="2018-07" db="EMBL/GenBank/DDBJ databases">
        <title>Comparative genomics of catfishes provides insights into carnivory and benthic adaptation.</title>
        <authorList>
            <person name="Zhang Y."/>
            <person name="Wang D."/>
            <person name="Peng Z."/>
            <person name="Zheng S."/>
            <person name="Shao F."/>
            <person name="Tao W."/>
        </authorList>
    </citation>
    <scope>NUCLEOTIDE SEQUENCE</scope>
    <source>
        <strain evidence="12">Chongqing</strain>
    </source>
</reference>
<keyword evidence="13" id="KW-1185">Reference proteome</keyword>
<evidence type="ECO:0000313" key="13">
    <source>
        <dbReference type="Proteomes" id="UP001205998"/>
    </source>
</evidence>
<dbReference type="SMART" id="SM00326">
    <property type="entry name" value="SH3"/>
    <property type="match status" value="1"/>
</dbReference>
<name>A0AAD5ACA6_SILAS</name>
<comment type="caution">
    <text evidence="12">The sequence shown here is derived from an EMBL/GenBank/DDBJ whole genome shotgun (WGS) entry which is preliminary data.</text>
</comment>
<dbReference type="PROSITE" id="PS50002">
    <property type="entry name" value="SH3"/>
    <property type="match status" value="1"/>
</dbReference>
<evidence type="ECO:0000313" key="12">
    <source>
        <dbReference type="EMBL" id="KAI5613641.1"/>
    </source>
</evidence>
<dbReference type="SUPFAM" id="SSF50044">
    <property type="entry name" value="SH3-domain"/>
    <property type="match status" value="1"/>
</dbReference>
<feature type="region of interest" description="Disordered" evidence="9">
    <location>
        <begin position="239"/>
        <end position="282"/>
    </location>
</feature>
<comment type="function">
    <text evidence="5">Induces bone resorption, acting probably through a signaling cascade which results in the secretion of factor(s) enhancing osteoclast formation and activity.</text>
</comment>
<dbReference type="SMART" id="SM00252">
    <property type="entry name" value="SH2"/>
    <property type="match status" value="1"/>
</dbReference>
<dbReference type="Pfam" id="PF00017">
    <property type="entry name" value="SH2"/>
    <property type="match status" value="1"/>
</dbReference>
<dbReference type="InterPro" id="IPR036860">
    <property type="entry name" value="SH2_dom_sf"/>
</dbReference>
<dbReference type="Proteomes" id="UP001205998">
    <property type="component" value="Unassembled WGS sequence"/>
</dbReference>
<dbReference type="PRINTS" id="PR00401">
    <property type="entry name" value="SH2DOMAIN"/>
</dbReference>
<sequence>MADKVNACMEQSVVISCAFEWCKCFKDGHTSAGNDPTEELKFYLYPRKSSPEVTKINSSLEANTTASLLGMVGFLEGCELLGNCPVALSSLVEVYNFVSSVFGQLFGLGHILGTKDDWYRAEKHGQQGFVPRNYITLDCPSWYQEDMSRRTSESTLMPQAIGAFIIRGSQSSPGNFSISVRHESDVQHFKVLQDNTGHYFLWAEKFKSLNELVEYYTVNSISKQSSVRLFSEQRERRRIDEVQSRPLPRPAEPFSPPRGIAPDPRSVPQSQERRAFPHPAELPPPSQAPLLKVKALYDFIAEEQDELNFSAGDIIDVLDQSESFWWVGQLRGRKGLFPTNYITLL</sequence>
<gene>
    <name evidence="12" type="ORF">C0J50_4045</name>
</gene>